<sequence>MTNFVTTKTIKII</sequence>
<name>A0A0K2V0Q3_LEPSM</name>
<organism evidence="1">
    <name type="scientific">Lepeophtheirus salmonis</name>
    <name type="common">Salmon louse</name>
    <name type="synonym">Caligus salmonis</name>
    <dbReference type="NCBI Taxonomy" id="72036"/>
    <lineage>
        <taxon>Eukaryota</taxon>
        <taxon>Metazoa</taxon>
        <taxon>Ecdysozoa</taxon>
        <taxon>Arthropoda</taxon>
        <taxon>Crustacea</taxon>
        <taxon>Multicrustacea</taxon>
        <taxon>Hexanauplia</taxon>
        <taxon>Copepoda</taxon>
        <taxon>Siphonostomatoida</taxon>
        <taxon>Caligidae</taxon>
        <taxon>Lepeophtheirus</taxon>
    </lineage>
</organism>
<reference evidence="1" key="1">
    <citation type="submission" date="2014-05" db="EMBL/GenBank/DDBJ databases">
        <authorList>
            <person name="Chronopoulou M."/>
        </authorList>
    </citation>
    <scope>NUCLEOTIDE SEQUENCE</scope>
    <source>
        <tissue evidence="1">Whole organism</tissue>
    </source>
</reference>
<dbReference type="EMBL" id="HACA01026524">
    <property type="protein sequence ID" value="CDW43885.1"/>
    <property type="molecule type" value="Transcribed_RNA"/>
</dbReference>
<evidence type="ECO:0000313" key="1">
    <source>
        <dbReference type="EMBL" id="CDW43885.1"/>
    </source>
</evidence>
<protein>
    <submittedName>
        <fullName evidence="1">Uncharacterized protein</fullName>
    </submittedName>
</protein>
<accession>A0A0K2V0Q3</accession>
<proteinExistence type="predicted"/>